<evidence type="ECO:0000259" key="3">
    <source>
        <dbReference type="Pfam" id="PF16344"/>
    </source>
</evidence>
<dbReference type="InterPro" id="IPR006860">
    <property type="entry name" value="FecR"/>
</dbReference>
<evidence type="ECO:0000313" key="4">
    <source>
        <dbReference type="EMBL" id="RYJ40892.1"/>
    </source>
</evidence>
<dbReference type="Gene3D" id="2.60.120.1440">
    <property type="match status" value="1"/>
</dbReference>
<dbReference type="Gene3D" id="3.55.50.30">
    <property type="match status" value="1"/>
</dbReference>
<dbReference type="Pfam" id="PF16344">
    <property type="entry name" value="FecR_C"/>
    <property type="match status" value="1"/>
</dbReference>
<reference evidence="4 5" key="1">
    <citation type="submission" date="2014-12" db="EMBL/GenBank/DDBJ databases">
        <title>Genome sequence of Flavobacterium anhuiense RCM74.</title>
        <authorList>
            <person name="Kim J.F."/>
            <person name="Song J.Y."/>
            <person name="Kwak M.-J."/>
            <person name="Lee S.-W."/>
        </authorList>
    </citation>
    <scope>NUCLEOTIDE SEQUENCE [LARGE SCALE GENOMIC DNA]</scope>
    <source>
        <strain evidence="4 5">RCM74</strain>
    </source>
</reference>
<keyword evidence="1" id="KW-0812">Transmembrane</keyword>
<dbReference type="GO" id="GO:0016989">
    <property type="term" value="F:sigma factor antagonist activity"/>
    <property type="evidence" value="ECO:0007669"/>
    <property type="project" value="TreeGrafter"/>
</dbReference>
<feature type="domain" description="FecR protein" evidence="2">
    <location>
        <begin position="176"/>
        <end position="270"/>
    </location>
</feature>
<protein>
    <submittedName>
        <fullName evidence="4">FecR anti-FecI sigma factor</fullName>
    </submittedName>
</protein>
<feature type="domain" description="Protein FecR C-terminal" evidence="3">
    <location>
        <begin position="313"/>
        <end position="380"/>
    </location>
</feature>
<evidence type="ECO:0000256" key="1">
    <source>
        <dbReference type="SAM" id="Phobius"/>
    </source>
</evidence>
<evidence type="ECO:0000259" key="2">
    <source>
        <dbReference type="Pfam" id="PF04773"/>
    </source>
</evidence>
<dbReference type="PIRSF" id="PIRSF018266">
    <property type="entry name" value="FecR"/>
    <property type="match status" value="1"/>
</dbReference>
<dbReference type="PANTHER" id="PTHR30273">
    <property type="entry name" value="PERIPLASMIC SIGNAL SENSOR AND SIGMA FACTOR ACTIVATOR FECR-RELATED"/>
    <property type="match status" value="1"/>
</dbReference>
<dbReference type="EMBL" id="JUIV01000001">
    <property type="protein sequence ID" value="RYJ40892.1"/>
    <property type="molecule type" value="Genomic_DNA"/>
</dbReference>
<evidence type="ECO:0000313" key="5">
    <source>
        <dbReference type="Proteomes" id="UP000290433"/>
    </source>
</evidence>
<organism evidence="4 5">
    <name type="scientific">Flavobacterium anhuiense</name>
    <dbReference type="NCBI Taxonomy" id="459526"/>
    <lineage>
        <taxon>Bacteria</taxon>
        <taxon>Pseudomonadati</taxon>
        <taxon>Bacteroidota</taxon>
        <taxon>Flavobacteriia</taxon>
        <taxon>Flavobacteriales</taxon>
        <taxon>Flavobacteriaceae</taxon>
        <taxon>Flavobacterium</taxon>
    </lineage>
</organism>
<dbReference type="FunFam" id="2.60.120.1440:FF:000001">
    <property type="entry name" value="Putative anti-sigma factor"/>
    <property type="match status" value="1"/>
</dbReference>
<gene>
    <name evidence="4" type="ORF">NU08_0329</name>
</gene>
<feature type="transmembrane region" description="Helical" evidence="1">
    <location>
        <begin position="72"/>
        <end position="90"/>
    </location>
</feature>
<dbReference type="RefSeq" id="WP_129745501.1">
    <property type="nucleotide sequence ID" value="NZ_JUIV01000001.1"/>
</dbReference>
<dbReference type="OrthoDB" id="649666at2"/>
<dbReference type="PANTHER" id="PTHR30273:SF2">
    <property type="entry name" value="PROTEIN FECR"/>
    <property type="match status" value="1"/>
</dbReference>
<keyword evidence="1" id="KW-0472">Membrane</keyword>
<dbReference type="AlphaFoldDB" id="A0A444W5A6"/>
<dbReference type="InterPro" id="IPR012373">
    <property type="entry name" value="Ferrdict_sens_TM"/>
</dbReference>
<accession>A0A444W5A6</accession>
<dbReference type="Proteomes" id="UP000290433">
    <property type="component" value="Unassembled WGS sequence"/>
</dbReference>
<dbReference type="InterPro" id="IPR032508">
    <property type="entry name" value="FecR_C"/>
</dbReference>
<name>A0A444W5A6_9FLAO</name>
<proteinExistence type="predicted"/>
<keyword evidence="1" id="KW-1133">Transmembrane helix</keyword>
<sequence>MNETEFLELLKKYQNGTLSHEDKDKLDAWYLHKASNSKRQLSEYELADSYEHLKSRLPLAQKTKVINIWPRVAAAASIIVLLGAGIFYFAKSETAAKQENIQIVEKAKEIAPGGNRGILTLSNGKQIILSDISSKDIIAKEDQDEVTIKMDANGVITYVINPDADISKENGNSFNTLSTPTGGQYNIVLADGTKVFLNAVSSIKYPTQFNGDQRVVELEGEAYFEVAKNKNKPFIVKSDKQSIEVLGTHFNVHAYNNEATVKTTLVEGSVAVSSKNQRAILKPGQQSNISDNAAKITIREVDTEAAIAWKNGRFKFDNADLKSVMKQLERWYGIKVEYRGDVSDVRFNGGTFRNKNLSEVLKVLELSNIKFKVEGKTIIVYP</sequence>
<comment type="caution">
    <text evidence="4">The sequence shown here is derived from an EMBL/GenBank/DDBJ whole genome shotgun (WGS) entry which is preliminary data.</text>
</comment>
<dbReference type="Pfam" id="PF04773">
    <property type="entry name" value="FecR"/>
    <property type="match status" value="1"/>
</dbReference>